<feature type="transmembrane region" description="Helical" evidence="5">
    <location>
        <begin position="151"/>
        <end position="172"/>
    </location>
</feature>
<feature type="chain" id="PRO_5025049729" evidence="6">
    <location>
        <begin position="19"/>
        <end position="255"/>
    </location>
</feature>
<evidence type="ECO:0000256" key="5">
    <source>
        <dbReference type="SAM" id="Phobius"/>
    </source>
</evidence>
<keyword evidence="6" id="KW-0732">Signal</keyword>
<protein>
    <submittedName>
        <fullName evidence="7">Uncharacterized protein</fullName>
    </submittedName>
</protein>
<dbReference type="InterPro" id="IPR006603">
    <property type="entry name" value="PQ-loop_rpt"/>
</dbReference>
<evidence type="ECO:0000256" key="6">
    <source>
        <dbReference type="SAM" id="SignalP"/>
    </source>
</evidence>
<evidence type="ECO:0000256" key="4">
    <source>
        <dbReference type="ARBA" id="ARBA00023136"/>
    </source>
</evidence>
<feature type="transmembrane region" description="Helical" evidence="5">
    <location>
        <begin position="192"/>
        <end position="210"/>
    </location>
</feature>
<feature type="signal peptide" evidence="6">
    <location>
        <begin position="1"/>
        <end position="18"/>
    </location>
</feature>
<organism evidence="7 8">
    <name type="scientific">Aspergillus bertholletiae</name>
    <dbReference type="NCBI Taxonomy" id="1226010"/>
    <lineage>
        <taxon>Eukaryota</taxon>
        <taxon>Fungi</taxon>
        <taxon>Dikarya</taxon>
        <taxon>Ascomycota</taxon>
        <taxon>Pezizomycotina</taxon>
        <taxon>Eurotiomycetes</taxon>
        <taxon>Eurotiomycetidae</taxon>
        <taxon>Eurotiales</taxon>
        <taxon>Aspergillaceae</taxon>
        <taxon>Aspergillus</taxon>
        <taxon>Aspergillus subgen. Circumdati</taxon>
    </lineage>
</organism>
<evidence type="ECO:0000313" key="8">
    <source>
        <dbReference type="Proteomes" id="UP000326198"/>
    </source>
</evidence>
<evidence type="ECO:0000256" key="3">
    <source>
        <dbReference type="ARBA" id="ARBA00022989"/>
    </source>
</evidence>
<keyword evidence="2 5" id="KW-0812">Transmembrane</keyword>
<evidence type="ECO:0000313" key="7">
    <source>
        <dbReference type="EMBL" id="KAE8375140.1"/>
    </source>
</evidence>
<gene>
    <name evidence="7" type="ORF">BDV26DRAFT_283716</name>
</gene>
<reference evidence="7 8" key="1">
    <citation type="submission" date="2019-04" db="EMBL/GenBank/DDBJ databases">
        <title>Friends and foes A comparative genomics studyof 23 Aspergillus species from section Flavi.</title>
        <authorList>
            <consortium name="DOE Joint Genome Institute"/>
            <person name="Kjaerbolling I."/>
            <person name="Vesth T."/>
            <person name="Frisvad J.C."/>
            <person name="Nybo J.L."/>
            <person name="Theobald S."/>
            <person name="Kildgaard S."/>
            <person name="Isbrandt T."/>
            <person name="Kuo A."/>
            <person name="Sato A."/>
            <person name="Lyhne E.K."/>
            <person name="Kogle M.E."/>
            <person name="Wiebenga A."/>
            <person name="Kun R.S."/>
            <person name="Lubbers R.J."/>
            <person name="Makela M.R."/>
            <person name="Barry K."/>
            <person name="Chovatia M."/>
            <person name="Clum A."/>
            <person name="Daum C."/>
            <person name="Haridas S."/>
            <person name="He G."/>
            <person name="LaButti K."/>
            <person name="Lipzen A."/>
            <person name="Mondo S."/>
            <person name="Riley R."/>
            <person name="Salamov A."/>
            <person name="Simmons B.A."/>
            <person name="Magnuson J.K."/>
            <person name="Henrissat B."/>
            <person name="Mortensen U.H."/>
            <person name="Larsen T.O."/>
            <person name="Devries R.P."/>
            <person name="Grigoriev I.V."/>
            <person name="Machida M."/>
            <person name="Baker S.E."/>
            <person name="Andersen M.R."/>
        </authorList>
    </citation>
    <scope>NUCLEOTIDE SEQUENCE [LARGE SCALE GENOMIC DNA]</scope>
    <source>
        <strain evidence="7 8">IBT 29228</strain>
    </source>
</reference>
<evidence type="ECO:0000256" key="2">
    <source>
        <dbReference type="ARBA" id="ARBA00022692"/>
    </source>
</evidence>
<feature type="transmembrane region" description="Helical" evidence="5">
    <location>
        <begin position="77"/>
        <end position="103"/>
    </location>
</feature>
<dbReference type="Proteomes" id="UP000326198">
    <property type="component" value="Unassembled WGS sequence"/>
</dbReference>
<dbReference type="EMBL" id="ML736267">
    <property type="protein sequence ID" value="KAE8375140.1"/>
    <property type="molecule type" value="Genomic_DNA"/>
</dbReference>
<comment type="subcellular location">
    <subcellularLocation>
        <location evidence="1">Membrane</location>
        <topology evidence="1">Multi-pass membrane protein</topology>
    </subcellularLocation>
</comment>
<keyword evidence="4 5" id="KW-0472">Membrane</keyword>
<proteinExistence type="predicted"/>
<sequence>MLLTILSFLVLILSFASFAPQIRHVWWSKNARGILSIHLLFNLICSTEHVFFGFFYMVNSYHVPGVWSHSPINILDWVNLVQLTGVWVLFNVLFFLCLYFNPLSRLQKALIIAIYVYFLSIFLVPLIIDATTDIFCPPERPNCSIMDRDPLAFFEGFHNFYVMPITVTLLVLGFYKQAERPLLNLNITGLKLQTAIFVLSAVSWIVRLYFPWKMFLDQPWGPVPIYLVIPSWWQQVGFVAGYPHSKQLIGKQLYD</sequence>
<name>A0A5N7B1Y4_9EURO</name>
<evidence type="ECO:0000256" key="1">
    <source>
        <dbReference type="ARBA" id="ARBA00004141"/>
    </source>
</evidence>
<keyword evidence="8" id="KW-1185">Reference proteome</keyword>
<keyword evidence="3 5" id="KW-1133">Transmembrane helix</keyword>
<dbReference type="AlphaFoldDB" id="A0A5N7B1Y4"/>
<accession>A0A5N7B1Y4</accession>
<dbReference type="Pfam" id="PF04193">
    <property type="entry name" value="PQ-loop"/>
    <property type="match status" value="1"/>
</dbReference>
<feature type="transmembrane region" description="Helical" evidence="5">
    <location>
        <begin position="34"/>
        <end position="56"/>
    </location>
</feature>
<feature type="transmembrane region" description="Helical" evidence="5">
    <location>
        <begin position="109"/>
        <end position="130"/>
    </location>
</feature>
<dbReference type="OrthoDB" id="4504006at2759"/>